<name>A0A5B8LUW3_9HYPH</name>
<evidence type="ECO:0000313" key="1">
    <source>
        <dbReference type="EMBL" id="QDZ11495.1"/>
    </source>
</evidence>
<dbReference type="Proteomes" id="UP000315364">
    <property type="component" value="Chromosome"/>
</dbReference>
<protein>
    <submittedName>
        <fullName evidence="1">Uncharacterized protein</fullName>
    </submittedName>
</protein>
<proteinExistence type="predicted"/>
<dbReference type="EMBL" id="CP042304">
    <property type="protein sequence ID" value="QDZ11495.1"/>
    <property type="molecule type" value="Genomic_DNA"/>
</dbReference>
<evidence type="ECO:0000313" key="2">
    <source>
        <dbReference type="Proteomes" id="UP000315364"/>
    </source>
</evidence>
<organism evidence="1 2">
    <name type="scientific">Devosia ginsengisoli</name>
    <dbReference type="NCBI Taxonomy" id="400770"/>
    <lineage>
        <taxon>Bacteria</taxon>
        <taxon>Pseudomonadati</taxon>
        <taxon>Pseudomonadota</taxon>
        <taxon>Alphaproteobacteria</taxon>
        <taxon>Hyphomicrobiales</taxon>
        <taxon>Devosiaceae</taxon>
        <taxon>Devosia</taxon>
    </lineage>
</organism>
<sequence length="110" mass="12190">MTSGIYPAEATMSFSVSANMRSFPLSNQFGSKDSAPLQPKTAEEEFLEIARKSPLERLRDKILEDMKMSEADVAGMTPEDRQVVEDEIKRRMMEALQASTDTGAVVDKTA</sequence>
<gene>
    <name evidence="1" type="ORF">FPZ08_12415</name>
</gene>
<dbReference type="AlphaFoldDB" id="A0A5B8LUW3"/>
<dbReference type="KEGG" id="dea:FPZ08_12415"/>
<dbReference type="RefSeq" id="WP_146290314.1">
    <property type="nucleotide sequence ID" value="NZ_CP042304.1"/>
</dbReference>
<keyword evidence="2" id="KW-1185">Reference proteome</keyword>
<accession>A0A5B8LUW3</accession>
<dbReference type="OrthoDB" id="8481382at2"/>
<reference evidence="1 2" key="1">
    <citation type="submission" date="2019-07" db="EMBL/GenBank/DDBJ databases">
        <title>Full genome sequence of Devosia sp. Gsoil 520.</title>
        <authorList>
            <person name="Im W.-T."/>
        </authorList>
    </citation>
    <scope>NUCLEOTIDE SEQUENCE [LARGE SCALE GENOMIC DNA]</scope>
    <source>
        <strain evidence="1 2">Gsoil 520</strain>
    </source>
</reference>